<keyword evidence="3" id="KW-0813">Transport</keyword>
<dbReference type="Gene3D" id="3.10.105.10">
    <property type="entry name" value="Dipeptide-binding Protein, Domain 3"/>
    <property type="match status" value="1"/>
</dbReference>
<dbReference type="CDD" id="cd08504">
    <property type="entry name" value="PBP2_OppA"/>
    <property type="match status" value="1"/>
</dbReference>
<dbReference type="GO" id="GO:1904680">
    <property type="term" value="F:peptide transmembrane transporter activity"/>
    <property type="evidence" value="ECO:0007669"/>
    <property type="project" value="TreeGrafter"/>
</dbReference>
<name>A0A1X7ANU0_9GAMM</name>
<dbReference type="PANTHER" id="PTHR30290:SF10">
    <property type="entry name" value="PERIPLASMIC OLIGOPEPTIDE-BINDING PROTEIN-RELATED"/>
    <property type="match status" value="1"/>
</dbReference>
<reference evidence="7 8" key="1">
    <citation type="submission" date="2017-03" db="EMBL/GenBank/DDBJ databases">
        <authorList>
            <person name="Afonso C.L."/>
            <person name="Miller P.J."/>
            <person name="Scott M.A."/>
            <person name="Spackman E."/>
            <person name="Goraichik I."/>
            <person name="Dimitrov K.M."/>
            <person name="Suarez D.L."/>
            <person name="Swayne D.E."/>
        </authorList>
    </citation>
    <scope>NUCLEOTIDE SEQUENCE [LARGE SCALE GENOMIC DNA]</scope>
    <source>
        <strain evidence="7">SB41UT1</strain>
    </source>
</reference>
<feature type="chain" id="PRO_5012214214" evidence="5">
    <location>
        <begin position="22"/>
        <end position="525"/>
    </location>
</feature>
<proteinExistence type="inferred from homology"/>
<dbReference type="GO" id="GO:0043190">
    <property type="term" value="C:ATP-binding cassette (ABC) transporter complex"/>
    <property type="evidence" value="ECO:0007669"/>
    <property type="project" value="InterPro"/>
</dbReference>
<dbReference type="FunFam" id="3.10.105.10:FF:000001">
    <property type="entry name" value="Oligopeptide ABC transporter, oligopeptide-binding protein"/>
    <property type="match status" value="1"/>
</dbReference>
<organism evidence="7 8">
    <name type="scientific">Parendozoicomonas haliclonae</name>
    <dbReference type="NCBI Taxonomy" id="1960125"/>
    <lineage>
        <taxon>Bacteria</taxon>
        <taxon>Pseudomonadati</taxon>
        <taxon>Pseudomonadota</taxon>
        <taxon>Gammaproteobacteria</taxon>
        <taxon>Oceanospirillales</taxon>
        <taxon>Endozoicomonadaceae</taxon>
        <taxon>Parendozoicomonas</taxon>
    </lineage>
</organism>
<comment type="similarity">
    <text evidence="2">Belongs to the bacterial solute-binding protein 5 family.</text>
</comment>
<dbReference type="EMBL" id="FWPT01000010">
    <property type="protein sequence ID" value="SMA49991.1"/>
    <property type="molecule type" value="Genomic_DNA"/>
</dbReference>
<dbReference type="Pfam" id="PF00496">
    <property type="entry name" value="SBP_bac_5"/>
    <property type="match status" value="1"/>
</dbReference>
<comment type="subcellular location">
    <subcellularLocation>
        <location evidence="1">Cell envelope</location>
    </subcellularLocation>
</comment>
<dbReference type="InterPro" id="IPR030678">
    <property type="entry name" value="Peptide/Ni-bd"/>
</dbReference>
<protein>
    <submittedName>
        <fullName evidence="7">Periplasmic oligopeptide-binding protein</fullName>
    </submittedName>
</protein>
<dbReference type="Proteomes" id="UP000196573">
    <property type="component" value="Unassembled WGS sequence"/>
</dbReference>
<evidence type="ECO:0000256" key="3">
    <source>
        <dbReference type="ARBA" id="ARBA00022448"/>
    </source>
</evidence>
<dbReference type="InterPro" id="IPR000914">
    <property type="entry name" value="SBP_5_dom"/>
</dbReference>
<evidence type="ECO:0000256" key="2">
    <source>
        <dbReference type="ARBA" id="ARBA00005695"/>
    </source>
</evidence>
<dbReference type="GO" id="GO:0030288">
    <property type="term" value="C:outer membrane-bounded periplasmic space"/>
    <property type="evidence" value="ECO:0007669"/>
    <property type="project" value="TreeGrafter"/>
</dbReference>
<dbReference type="Gene3D" id="3.40.190.10">
    <property type="entry name" value="Periplasmic binding protein-like II"/>
    <property type="match status" value="1"/>
</dbReference>
<feature type="signal peptide" evidence="5">
    <location>
        <begin position="1"/>
        <end position="21"/>
    </location>
</feature>
<evidence type="ECO:0000259" key="6">
    <source>
        <dbReference type="Pfam" id="PF00496"/>
    </source>
</evidence>
<evidence type="ECO:0000256" key="4">
    <source>
        <dbReference type="ARBA" id="ARBA00022729"/>
    </source>
</evidence>
<sequence length="525" mass="59220">MTPARFLTLLLLSATALFSWAQPSSDQHINRANTSEPESLDPQLVHTLPGMRVVNDLFDGLVHRNPEGKIVPGQSTSWTTSEDGKTWTFKLRSSQWSNGQPVTADDFVRAWQRAVDPNTGSPYAWYLDMMSVQNAKAITKGEAKPDSLGVKAITPDTLQVQLEQSTPWLLEMLVMPVLYPTPPGVLEKHGQNWTLPENLVTNGPYSLSEWIVNEKMDLAANAKHPDHDKLAINSVSYLTLPSANAAFNRYRAGELDMTLDIPAEMYPKLSKELADELHKTHMLGIEYFAFNTRKAPFDNPKLRKALSLAMDRELITDKVLGEGQMPAYTFTPPYMSGMPKMTTELQQARDERLAEARRLYKEAGYSKDNPLQFTLLYNTSEARKKIAIAAASMWKQNLGVKVTLENMEWKSVLAKFRAQDFEVARASWVADFNDPVSMLSIFESDSGSNKPGYQDKAYDKLLSQLNKPEANRQTLFIELEKILAESAPVVPLYYYVSPSLVNPKVKGWYDNPRDLVMTRYLSLKK</sequence>
<dbReference type="AlphaFoldDB" id="A0A1X7ANU0"/>
<accession>A0A1X7ANU0</accession>
<dbReference type="RefSeq" id="WP_087112435.1">
    <property type="nucleotide sequence ID" value="NZ_CBCSCN010000005.1"/>
</dbReference>
<dbReference type="FunFam" id="3.90.76.10:FF:000001">
    <property type="entry name" value="Oligopeptide ABC transporter substrate-binding protein"/>
    <property type="match status" value="1"/>
</dbReference>
<evidence type="ECO:0000313" key="8">
    <source>
        <dbReference type="Proteomes" id="UP000196573"/>
    </source>
</evidence>
<dbReference type="InterPro" id="IPR039424">
    <property type="entry name" value="SBP_5"/>
</dbReference>
<dbReference type="PIRSF" id="PIRSF002741">
    <property type="entry name" value="MppA"/>
    <property type="match status" value="1"/>
</dbReference>
<dbReference type="OrthoDB" id="9801912at2"/>
<dbReference type="PANTHER" id="PTHR30290">
    <property type="entry name" value="PERIPLASMIC BINDING COMPONENT OF ABC TRANSPORTER"/>
    <property type="match status" value="1"/>
</dbReference>
<evidence type="ECO:0000313" key="7">
    <source>
        <dbReference type="EMBL" id="SMA49991.1"/>
    </source>
</evidence>
<dbReference type="SUPFAM" id="SSF53850">
    <property type="entry name" value="Periplasmic binding protein-like II"/>
    <property type="match status" value="1"/>
</dbReference>
<gene>
    <name evidence="7" type="primary">oppA_4</name>
    <name evidence="7" type="ORF">EHSB41UT_03782</name>
</gene>
<evidence type="ECO:0000256" key="1">
    <source>
        <dbReference type="ARBA" id="ARBA00004196"/>
    </source>
</evidence>
<feature type="domain" description="Solute-binding protein family 5" evidence="6">
    <location>
        <begin position="69"/>
        <end position="449"/>
    </location>
</feature>
<keyword evidence="4 5" id="KW-0732">Signal</keyword>
<evidence type="ECO:0000256" key="5">
    <source>
        <dbReference type="SAM" id="SignalP"/>
    </source>
</evidence>
<dbReference type="Gene3D" id="3.90.76.10">
    <property type="entry name" value="Dipeptide-binding Protein, Domain 1"/>
    <property type="match status" value="1"/>
</dbReference>
<dbReference type="GO" id="GO:0015833">
    <property type="term" value="P:peptide transport"/>
    <property type="evidence" value="ECO:0007669"/>
    <property type="project" value="TreeGrafter"/>
</dbReference>
<keyword evidence="8" id="KW-1185">Reference proteome</keyword>